<feature type="compositionally biased region" description="Low complexity" evidence="1">
    <location>
        <begin position="68"/>
        <end position="77"/>
    </location>
</feature>
<proteinExistence type="predicted"/>
<gene>
    <name evidence="2" type="ORF">SKAU_G00084700</name>
</gene>
<feature type="compositionally biased region" description="Pro residues" evidence="1">
    <location>
        <begin position="158"/>
        <end position="174"/>
    </location>
</feature>
<evidence type="ECO:0000313" key="3">
    <source>
        <dbReference type="Proteomes" id="UP001152622"/>
    </source>
</evidence>
<reference evidence="2" key="1">
    <citation type="journal article" date="2023" name="Science">
        <title>Genome structures resolve the early diversification of teleost fishes.</title>
        <authorList>
            <person name="Parey E."/>
            <person name="Louis A."/>
            <person name="Montfort J."/>
            <person name="Bouchez O."/>
            <person name="Roques C."/>
            <person name="Iampietro C."/>
            <person name="Lluch J."/>
            <person name="Castinel A."/>
            <person name="Donnadieu C."/>
            <person name="Desvignes T."/>
            <person name="Floi Bucao C."/>
            <person name="Jouanno E."/>
            <person name="Wen M."/>
            <person name="Mejri S."/>
            <person name="Dirks R."/>
            <person name="Jansen H."/>
            <person name="Henkel C."/>
            <person name="Chen W.J."/>
            <person name="Zahm M."/>
            <person name="Cabau C."/>
            <person name="Klopp C."/>
            <person name="Thompson A.W."/>
            <person name="Robinson-Rechavi M."/>
            <person name="Braasch I."/>
            <person name="Lecointre G."/>
            <person name="Bobe J."/>
            <person name="Postlethwait J.H."/>
            <person name="Berthelot C."/>
            <person name="Roest Crollius H."/>
            <person name="Guiguen Y."/>
        </authorList>
    </citation>
    <scope>NUCLEOTIDE SEQUENCE</scope>
    <source>
        <strain evidence="2">WJC10195</strain>
    </source>
</reference>
<dbReference type="EMBL" id="JAINUF010000003">
    <property type="protein sequence ID" value="KAJ8368442.1"/>
    <property type="molecule type" value="Genomic_DNA"/>
</dbReference>
<feature type="region of interest" description="Disordered" evidence="1">
    <location>
        <begin position="108"/>
        <end position="178"/>
    </location>
</feature>
<organism evidence="2 3">
    <name type="scientific">Synaphobranchus kaupii</name>
    <name type="common">Kaup's arrowtooth eel</name>
    <dbReference type="NCBI Taxonomy" id="118154"/>
    <lineage>
        <taxon>Eukaryota</taxon>
        <taxon>Metazoa</taxon>
        <taxon>Chordata</taxon>
        <taxon>Craniata</taxon>
        <taxon>Vertebrata</taxon>
        <taxon>Euteleostomi</taxon>
        <taxon>Actinopterygii</taxon>
        <taxon>Neopterygii</taxon>
        <taxon>Teleostei</taxon>
        <taxon>Anguilliformes</taxon>
        <taxon>Synaphobranchidae</taxon>
        <taxon>Synaphobranchus</taxon>
    </lineage>
</organism>
<keyword evidence="3" id="KW-1185">Reference proteome</keyword>
<evidence type="ECO:0000313" key="2">
    <source>
        <dbReference type="EMBL" id="KAJ8368442.1"/>
    </source>
</evidence>
<dbReference type="AlphaFoldDB" id="A0A9Q1FVN8"/>
<accession>A0A9Q1FVN8</accession>
<evidence type="ECO:0000256" key="1">
    <source>
        <dbReference type="SAM" id="MobiDB-lite"/>
    </source>
</evidence>
<feature type="compositionally biased region" description="Polar residues" evidence="1">
    <location>
        <begin position="19"/>
        <end position="35"/>
    </location>
</feature>
<feature type="region of interest" description="Disordered" evidence="1">
    <location>
        <begin position="16"/>
        <end position="94"/>
    </location>
</feature>
<name>A0A9Q1FVN8_SYNKA</name>
<sequence length="214" mass="22914">MGVSGHRHVRNAFRMDQCSPLNDSNDPITSLTIASVSRDRGPPGRGEKLDGAFSPACLPPTWLPQLTPSPGGPASTPSSPPPPEIPCFQGRAGTSSCRPALKPELCSPSFTSPSQVSSIGSRNRSSGPRRRVSLHPPPARPPSPRYQQRSRGAWRVALPPPRPRLGAGSPPPLYCDPRASRAEEGLSLPSIAFTRSRFTAAIYELVFHRASVTK</sequence>
<protein>
    <submittedName>
        <fullName evidence="2">Uncharacterized protein</fullName>
    </submittedName>
</protein>
<comment type="caution">
    <text evidence="2">The sequence shown here is derived from an EMBL/GenBank/DDBJ whole genome shotgun (WGS) entry which is preliminary data.</text>
</comment>
<feature type="compositionally biased region" description="Basic and acidic residues" evidence="1">
    <location>
        <begin position="37"/>
        <end position="50"/>
    </location>
</feature>
<feature type="compositionally biased region" description="Pro residues" evidence="1">
    <location>
        <begin position="135"/>
        <end position="144"/>
    </location>
</feature>
<dbReference type="Proteomes" id="UP001152622">
    <property type="component" value="Chromosome 3"/>
</dbReference>
<feature type="compositionally biased region" description="Low complexity" evidence="1">
    <location>
        <begin position="108"/>
        <end position="126"/>
    </location>
</feature>